<dbReference type="CDD" id="cd00060">
    <property type="entry name" value="FHA"/>
    <property type="match status" value="1"/>
</dbReference>
<dbReference type="Pfam" id="PF00498">
    <property type="entry name" value="FHA"/>
    <property type="match status" value="1"/>
</dbReference>
<feature type="transmembrane region" description="Helical" evidence="1">
    <location>
        <begin position="23"/>
        <end position="42"/>
    </location>
</feature>
<protein>
    <submittedName>
        <fullName evidence="3">FHA domain-containing protein</fullName>
    </submittedName>
</protein>
<gene>
    <name evidence="3" type="ORF">EYC87_12245</name>
</gene>
<evidence type="ECO:0000259" key="2">
    <source>
        <dbReference type="PROSITE" id="PS50006"/>
    </source>
</evidence>
<dbReference type="PROSITE" id="PS50006">
    <property type="entry name" value="FHA_DOMAIN"/>
    <property type="match status" value="1"/>
</dbReference>
<dbReference type="InterPro" id="IPR000253">
    <property type="entry name" value="FHA_dom"/>
</dbReference>
<name>A0ABT3SWQ4_9GAMM</name>
<evidence type="ECO:0000313" key="4">
    <source>
        <dbReference type="Proteomes" id="UP001143307"/>
    </source>
</evidence>
<dbReference type="RefSeq" id="WP_007228724.1">
    <property type="nucleotide sequence ID" value="NZ_SHNP01000004.1"/>
</dbReference>
<keyword evidence="4" id="KW-1185">Reference proteome</keyword>
<evidence type="ECO:0000313" key="3">
    <source>
        <dbReference type="EMBL" id="MCX2974355.1"/>
    </source>
</evidence>
<feature type="domain" description="FHA" evidence="2">
    <location>
        <begin position="141"/>
        <end position="190"/>
    </location>
</feature>
<organism evidence="3 4">
    <name type="scientific">Candidatus Seongchinamella marina</name>
    <dbReference type="NCBI Taxonomy" id="2518990"/>
    <lineage>
        <taxon>Bacteria</taxon>
        <taxon>Pseudomonadati</taxon>
        <taxon>Pseudomonadota</taxon>
        <taxon>Gammaproteobacteria</taxon>
        <taxon>Cellvibrionales</taxon>
        <taxon>Halieaceae</taxon>
        <taxon>Seongchinamella</taxon>
    </lineage>
</organism>
<dbReference type="EMBL" id="SHNP01000004">
    <property type="protein sequence ID" value="MCX2974355.1"/>
    <property type="molecule type" value="Genomic_DNA"/>
</dbReference>
<evidence type="ECO:0000256" key="1">
    <source>
        <dbReference type="SAM" id="Phobius"/>
    </source>
</evidence>
<keyword evidence="1" id="KW-0812">Transmembrane</keyword>
<proteinExistence type="predicted"/>
<dbReference type="Gene3D" id="2.60.200.20">
    <property type="match status" value="1"/>
</dbReference>
<dbReference type="InterPro" id="IPR050923">
    <property type="entry name" value="Cell_Proc_Reg/RNA_Proc"/>
</dbReference>
<comment type="caution">
    <text evidence="3">The sequence shown here is derived from an EMBL/GenBank/DDBJ whole genome shotgun (WGS) entry which is preliminary data.</text>
</comment>
<dbReference type="SUPFAM" id="SSF49879">
    <property type="entry name" value="SMAD/FHA domain"/>
    <property type="match status" value="1"/>
</dbReference>
<dbReference type="InterPro" id="IPR008984">
    <property type="entry name" value="SMAD_FHA_dom_sf"/>
</dbReference>
<accession>A0ABT3SWQ4</accession>
<dbReference type="Proteomes" id="UP001143307">
    <property type="component" value="Unassembled WGS sequence"/>
</dbReference>
<feature type="transmembrane region" description="Helical" evidence="1">
    <location>
        <begin position="54"/>
        <end position="73"/>
    </location>
</feature>
<keyword evidence="1" id="KW-1133">Transmembrane helix</keyword>
<dbReference type="PANTHER" id="PTHR23308">
    <property type="entry name" value="NUCLEAR INHIBITOR OF PROTEIN PHOSPHATASE-1"/>
    <property type="match status" value="1"/>
</dbReference>
<keyword evidence="1" id="KW-0472">Membrane</keyword>
<dbReference type="SMART" id="SM00240">
    <property type="entry name" value="FHA"/>
    <property type="match status" value="1"/>
</dbReference>
<sequence>MDDTKSTGSFFSELRRRKVIRTCLLYILVCWGGLQVLDIVAPALGYDADLLSRYFLYIAVLGFPVNFALAWFYQISTSGIVRTQSFVERRVLDNIAPVTDKRRHGVSTFLRKGEEGNEVHWVVSAETGPLSGLSYAIQEPILLGRALECDLAVVSPHISRQHAKLEVIDGHLHIEDLGSSNGTMINGKRASGQHQLRHDDELRFHDIIFRVTENLSRPHSERQASDQTTFIQAAELEKHN</sequence>
<reference evidence="3" key="1">
    <citation type="submission" date="2019-02" db="EMBL/GenBank/DDBJ databases">
        <authorList>
            <person name="Li S.-H."/>
        </authorList>
    </citation>
    <scope>NUCLEOTIDE SEQUENCE</scope>
    <source>
        <strain evidence="3">IMCC8485</strain>
    </source>
</reference>